<evidence type="ECO:0000313" key="2">
    <source>
        <dbReference type="Proteomes" id="UP000003571"/>
    </source>
</evidence>
<dbReference type="OrthoDB" id="359249at2"/>
<sequence length="188" mass="21223">MKDNCETAEEESYVLPSWRVNQIILIAVRFLTDEGYYKDGFDYRKAIQNKGILLKAYSAFKSENLLEMQKISLSLWKEGLCLIATDSETQQVCRMIAYNDSKTAAEIMQIIFHEYGHILFGHTEQCPNAEAEAILFSAIATFLMIAEQQFHIGQLVAKDSGGESFFEGIKAGLMERFCTQGGDAMIYA</sequence>
<dbReference type="RefSeq" id="WP_002702501.1">
    <property type="nucleotide sequence ID" value="NZ_AGRW01000034.1"/>
</dbReference>
<proteinExistence type="predicted"/>
<dbReference type="STRING" id="907348.TresaDRAFT_2218"/>
<dbReference type="EMBL" id="AGRW01000034">
    <property type="protein sequence ID" value="EIC02723.1"/>
    <property type="molecule type" value="Genomic_DNA"/>
</dbReference>
<reference evidence="1 2" key="1">
    <citation type="submission" date="2011-09" db="EMBL/GenBank/DDBJ databases">
        <title>The draft genome of Treponema saccharophilum DSM 2985.</title>
        <authorList>
            <consortium name="US DOE Joint Genome Institute (JGI-PGF)"/>
            <person name="Lucas S."/>
            <person name="Copeland A."/>
            <person name="Lapidus A."/>
            <person name="Glavina del Rio T."/>
            <person name="Dalin E."/>
            <person name="Tice H."/>
            <person name="Bruce D."/>
            <person name="Goodwin L."/>
            <person name="Pitluck S."/>
            <person name="Peters L."/>
            <person name="Kyrpides N."/>
            <person name="Mavromatis K."/>
            <person name="Ivanova N."/>
            <person name="Markowitz V."/>
            <person name="Cheng J.-F."/>
            <person name="Hugenholtz P."/>
            <person name="Woyke T."/>
            <person name="Wu D."/>
            <person name="Gronow S."/>
            <person name="Wellnitz S."/>
            <person name="Brambilla E."/>
            <person name="Klenk H.-P."/>
            <person name="Eisen J.A."/>
        </authorList>
    </citation>
    <scope>NUCLEOTIDE SEQUENCE [LARGE SCALE GENOMIC DNA]</scope>
    <source>
        <strain evidence="1 2">DSM 2985</strain>
    </source>
</reference>
<dbReference type="AlphaFoldDB" id="H7EI44"/>
<name>H7EI44_9SPIR</name>
<dbReference type="Proteomes" id="UP000003571">
    <property type="component" value="Unassembled WGS sequence"/>
</dbReference>
<keyword evidence="2" id="KW-1185">Reference proteome</keyword>
<organism evidence="1 2">
    <name type="scientific">Treponema saccharophilum DSM 2985</name>
    <dbReference type="NCBI Taxonomy" id="907348"/>
    <lineage>
        <taxon>Bacteria</taxon>
        <taxon>Pseudomonadati</taxon>
        <taxon>Spirochaetota</taxon>
        <taxon>Spirochaetia</taxon>
        <taxon>Spirochaetales</taxon>
        <taxon>Treponemataceae</taxon>
        <taxon>Treponema</taxon>
    </lineage>
</organism>
<dbReference type="PATRIC" id="fig|907348.3.peg.479"/>
<evidence type="ECO:0000313" key="1">
    <source>
        <dbReference type="EMBL" id="EIC02723.1"/>
    </source>
</evidence>
<protein>
    <submittedName>
        <fullName evidence="1">Uncharacterized protein</fullName>
    </submittedName>
</protein>
<accession>H7EI44</accession>
<comment type="caution">
    <text evidence="1">The sequence shown here is derived from an EMBL/GenBank/DDBJ whole genome shotgun (WGS) entry which is preliminary data.</text>
</comment>
<gene>
    <name evidence="1" type="ORF">TresaDRAFT_2218</name>
</gene>